<accession>A0A517XXZ8</accession>
<protein>
    <submittedName>
        <fullName evidence="2">Outer membrane efflux protein</fullName>
    </submittedName>
</protein>
<dbReference type="Gene3D" id="1.20.1600.10">
    <property type="entry name" value="Outer membrane efflux proteins (OEP)"/>
    <property type="match status" value="2"/>
</dbReference>
<reference evidence="2 3" key="1">
    <citation type="submission" date="2019-02" db="EMBL/GenBank/DDBJ databases">
        <title>Deep-cultivation of Planctomycetes and their phenomic and genomic characterization uncovers novel biology.</title>
        <authorList>
            <person name="Wiegand S."/>
            <person name="Jogler M."/>
            <person name="Boedeker C."/>
            <person name="Pinto D."/>
            <person name="Vollmers J."/>
            <person name="Rivas-Marin E."/>
            <person name="Kohn T."/>
            <person name="Peeters S.H."/>
            <person name="Heuer A."/>
            <person name="Rast P."/>
            <person name="Oberbeckmann S."/>
            <person name="Bunk B."/>
            <person name="Jeske O."/>
            <person name="Meyerdierks A."/>
            <person name="Storesund J.E."/>
            <person name="Kallscheuer N."/>
            <person name="Luecker S."/>
            <person name="Lage O.M."/>
            <person name="Pohl T."/>
            <person name="Merkel B.J."/>
            <person name="Hornburger P."/>
            <person name="Mueller R.-W."/>
            <person name="Bruemmer F."/>
            <person name="Labrenz M."/>
            <person name="Spormann A.M."/>
            <person name="Op den Camp H."/>
            <person name="Overmann J."/>
            <person name="Amann R."/>
            <person name="Jetten M.S.M."/>
            <person name="Mascher T."/>
            <person name="Medema M.H."/>
            <person name="Devos D.P."/>
            <person name="Kaster A.-K."/>
            <person name="Ovreas L."/>
            <person name="Rohde M."/>
            <person name="Galperin M.Y."/>
            <person name="Jogler C."/>
        </authorList>
    </citation>
    <scope>NUCLEOTIDE SEQUENCE [LARGE SCALE GENOMIC DNA]</scope>
    <source>
        <strain evidence="2 3">ETA_A1</strain>
    </source>
</reference>
<evidence type="ECO:0000313" key="2">
    <source>
        <dbReference type="EMBL" id="QDU22373.1"/>
    </source>
</evidence>
<feature type="region of interest" description="Disordered" evidence="1">
    <location>
        <begin position="919"/>
        <end position="954"/>
    </location>
</feature>
<dbReference type="Proteomes" id="UP000319576">
    <property type="component" value="Chromosome"/>
</dbReference>
<dbReference type="GO" id="GO:0015562">
    <property type="term" value="F:efflux transmembrane transporter activity"/>
    <property type="evidence" value="ECO:0007669"/>
    <property type="project" value="InterPro"/>
</dbReference>
<dbReference type="RefSeq" id="WP_145242063.1">
    <property type="nucleotide sequence ID" value="NZ_CP036273.1"/>
</dbReference>
<dbReference type="KEGG" id="uli:ETAA1_43530"/>
<sequence>MQQTDLAPFARRARTLGLALLLIAVGVGCNRQHYRQRADHDVEGIISQKNVFPDWQVKNFHAYPNPAARFADPSDPDHPPYPPDDYAARVLSPNPQHPTKRAGAGRFEGKGYLDYLGAWDATNRGAEPAKEQLPPPNMDEVVPNVVRTHPSPDVVRLAKNTRPASALEGVQSGVLLVSGDAPDGSPVVVAVQQGPKGDAPAVVATGEAAASVLKVLESQQQGYRIKLEQAVELGLVNAREFQDRREDLYLAALPVTLERFSFAAQGFFAETAALDFAGGLAGRNPRNAATFGSDATLGKLFPTGALLAVRLANQVVVDLTGDRPTATLSNLSVSLSQPFLRGGGYAVTLEPLTQAERNMVYAMRSYARFRKLFYVAIAAGGGYTNNPYGLQGLSANLGRGVGNNLTAPNVGYLPIVLQAATLANQRRNVDSLEQYLKLYQAFREGGQQSDLQVGQVEVQLLNNRNQLLGQQTAATGGGSGTSGGIRGLLDQLDQFKLQLGLPMTVGLDLDSTPLAPMQKQLARFEAVYADIRAAEEAGRQFDPAAPVDQIRARLKRLLSDAPIVKGTDFAAKLPNRWAAWEGLSPDALGKSMTKAAEERRVLLERRADRLAKQLPEDAAESARVAQLEAELDLGGFEQALRAYEARAWANLPGPARAAAQSAAFREVFNGFYQLILVARNERLDGIRRLWPKLPGAEVDGTDLLAVGIDEAYTASMQAALSRRLDLMNARGQVVDAWRQVKVQANSLQGVLDIGYNLDSATPPGGGNPVAFSGARTTHNVTFNAELPLVRRAERNNYRAALIGYQRQRRTLQAFEDNISNDVRADVRELRTIAELYRVQQRLIELAYSQVDNAQALILEPPAPNAQTSAGNAAALTNQLLQNQSQLVQAQNTLYTIWVNYLISRLALYTDTELLQIDDNGGWNDESLPTDEGPGRADPRPERLPAPRAAPAPGQ</sequence>
<name>A0A517XXZ8_9BACT</name>
<feature type="compositionally biased region" description="Basic and acidic residues" evidence="1">
    <location>
        <begin position="932"/>
        <end position="944"/>
    </location>
</feature>
<dbReference type="OrthoDB" id="235971at2"/>
<dbReference type="PANTHER" id="PTHR30203:SF33">
    <property type="entry name" value="BLR4455 PROTEIN"/>
    <property type="match status" value="1"/>
</dbReference>
<evidence type="ECO:0000256" key="1">
    <source>
        <dbReference type="SAM" id="MobiDB-lite"/>
    </source>
</evidence>
<dbReference type="InterPro" id="IPR010131">
    <property type="entry name" value="MdtP/NodT-like"/>
</dbReference>
<dbReference type="AlphaFoldDB" id="A0A517XXZ8"/>
<gene>
    <name evidence="2" type="ORF">ETAA1_43530</name>
</gene>
<proteinExistence type="predicted"/>
<dbReference type="SUPFAM" id="SSF56954">
    <property type="entry name" value="Outer membrane efflux proteins (OEP)"/>
    <property type="match status" value="1"/>
</dbReference>
<organism evidence="2 3">
    <name type="scientific">Urbifossiella limnaea</name>
    <dbReference type="NCBI Taxonomy" id="2528023"/>
    <lineage>
        <taxon>Bacteria</taxon>
        <taxon>Pseudomonadati</taxon>
        <taxon>Planctomycetota</taxon>
        <taxon>Planctomycetia</taxon>
        <taxon>Gemmatales</taxon>
        <taxon>Gemmataceae</taxon>
        <taxon>Urbifossiella</taxon>
    </lineage>
</organism>
<dbReference type="EMBL" id="CP036273">
    <property type="protein sequence ID" value="QDU22373.1"/>
    <property type="molecule type" value="Genomic_DNA"/>
</dbReference>
<evidence type="ECO:0000313" key="3">
    <source>
        <dbReference type="Proteomes" id="UP000319576"/>
    </source>
</evidence>
<keyword evidence="3" id="KW-1185">Reference proteome</keyword>
<dbReference type="PANTHER" id="PTHR30203">
    <property type="entry name" value="OUTER MEMBRANE CATION EFFLUX PROTEIN"/>
    <property type="match status" value="1"/>
</dbReference>